<evidence type="ECO:0000313" key="2">
    <source>
        <dbReference type="EMBL" id="GMA21563.1"/>
    </source>
</evidence>
<comment type="caution">
    <text evidence="2">The sequence shown here is derived from an EMBL/GenBank/DDBJ whole genome shotgun (WGS) entry which is preliminary data.</text>
</comment>
<evidence type="ECO:0000313" key="3">
    <source>
        <dbReference type="Proteomes" id="UP001157109"/>
    </source>
</evidence>
<feature type="signal peptide" evidence="1">
    <location>
        <begin position="1"/>
        <end position="19"/>
    </location>
</feature>
<keyword evidence="3" id="KW-1185">Reference proteome</keyword>
<dbReference type="RefSeq" id="WP_241443482.1">
    <property type="nucleotide sequence ID" value="NZ_BSUJ01000001.1"/>
</dbReference>
<name>A0ABQ6HV39_9MICO</name>
<evidence type="ECO:0008006" key="4">
    <source>
        <dbReference type="Google" id="ProtNLM"/>
    </source>
</evidence>
<dbReference type="InterPro" id="IPR047990">
    <property type="entry name" value="DLW39-like"/>
</dbReference>
<feature type="chain" id="PRO_5047481984" description="Transporter" evidence="1">
    <location>
        <begin position="20"/>
        <end position="41"/>
    </location>
</feature>
<dbReference type="Proteomes" id="UP001157109">
    <property type="component" value="Unassembled WGS sequence"/>
</dbReference>
<gene>
    <name evidence="2" type="ORF">GCM10025862_35840</name>
</gene>
<accession>A0ABQ6HV39</accession>
<protein>
    <recommendedName>
        <fullName evidence="4">Transporter</fullName>
    </recommendedName>
</protein>
<dbReference type="NCBIfam" id="NF038356">
    <property type="entry name" value="actino_DLW39"/>
    <property type="match status" value="1"/>
</dbReference>
<keyword evidence="1" id="KW-0732">Signal</keyword>
<organism evidence="2 3">
    <name type="scientific">Arsenicicoccus piscis</name>
    <dbReference type="NCBI Taxonomy" id="673954"/>
    <lineage>
        <taxon>Bacteria</taxon>
        <taxon>Bacillati</taxon>
        <taxon>Actinomycetota</taxon>
        <taxon>Actinomycetes</taxon>
        <taxon>Micrococcales</taxon>
        <taxon>Intrasporangiaceae</taxon>
        <taxon>Arsenicicoccus</taxon>
    </lineage>
</organism>
<evidence type="ECO:0000256" key="1">
    <source>
        <dbReference type="SAM" id="SignalP"/>
    </source>
</evidence>
<proteinExistence type="predicted"/>
<dbReference type="EMBL" id="BSUJ01000001">
    <property type="protein sequence ID" value="GMA21563.1"/>
    <property type="molecule type" value="Genomic_DNA"/>
</dbReference>
<sequence>MIKRAIVSGVLAAALVAAAQRIRAKQAEQDLWAEATDQVTR</sequence>
<reference evidence="3" key="1">
    <citation type="journal article" date="2019" name="Int. J. Syst. Evol. Microbiol.">
        <title>The Global Catalogue of Microorganisms (GCM) 10K type strain sequencing project: providing services to taxonomists for standard genome sequencing and annotation.</title>
        <authorList>
            <consortium name="The Broad Institute Genomics Platform"/>
            <consortium name="The Broad Institute Genome Sequencing Center for Infectious Disease"/>
            <person name="Wu L."/>
            <person name="Ma J."/>
        </authorList>
    </citation>
    <scope>NUCLEOTIDE SEQUENCE [LARGE SCALE GENOMIC DNA]</scope>
    <source>
        <strain evidence="3">NBRC 105830</strain>
    </source>
</reference>